<keyword evidence="2" id="KW-0472">Membrane</keyword>
<proteinExistence type="predicted"/>
<organism evidence="3 4">
    <name type="scientific">Arthrobacter pigmenti</name>
    <dbReference type="NCBI Taxonomy" id="271432"/>
    <lineage>
        <taxon>Bacteria</taxon>
        <taxon>Bacillati</taxon>
        <taxon>Actinomycetota</taxon>
        <taxon>Actinomycetes</taxon>
        <taxon>Micrococcales</taxon>
        <taxon>Micrococcaceae</taxon>
        <taxon>Arthrobacter</taxon>
    </lineage>
</organism>
<keyword evidence="2" id="KW-0812">Transmembrane</keyword>
<feature type="transmembrane region" description="Helical" evidence="2">
    <location>
        <begin position="110"/>
        <end position="129"/>
    </location>
</feature>
<comment type="caution">
    <text evidence="3">The sequence shown here is derived from an EMBL/GenBank/DDBJ whole genome shotgun (WGS) entry which is preliminary data.</text>
</comment>
<keyword evidence="2" id="KW-1133">Transmembrane helix</keyword>
<gene>
    <name evidence="3" type="ORF">BJ994_001292</name>
</gene>
<feature type="region of interest" description="Disordered" evidence="1">
    <location>
        <begin position="48"/>
        <end position="71"/>
    </location>
</feature>
<dbReference type="AlphaFoldDB" id="A0A846RT17"/>
<dbReference type="EMBL" id="JAATJL010000001">
    <property type="protein sequence ID" value="NJC22216.1"/>
    <property type="molecule type" value="Genomic_DNA"/>
</dbReference>
<dbReference type="RefSeq" id="WP_167992660.1">
    <property type="nucleotide sequence ID" value="NZ_JAATJL010000001.1"/>
</dbReference>
<reference evidence="3 4" key="1">
    <citation type="submission" date="2020-03" db="EMBL/GenBank/DDBJ databases">
        <title>Sequencing the genomes of 1000 actinobacteria strains.</title>
        <authorList>
            <person name="Klenk H.-P."/>
        </authorList>
    </citation>
    <scope>NUCLEOTIDE SEQUENCE [LARGE SCALE GENOMIC DNA]</scope>
    <source>
        <strain evidence="3 4">DSM 16403</strain>
    </source>
</reference>
<keyword evidence="4" id="KW-1185">Reference proteome</keyword>
<sequence length="167" mass="17170">MLSGSYKTTRLPELPRFALTFVGLTAVIVGILAMHVWMGGHGPTAAHGSSAASTSVMTGLPTSSSGSHDDGHLHHEDAGFASIDTTTAAVADPPDSGIAHSCTGPCVDGMAVGMCVLALLVVTLLSFLLPASRPLPGAVLLRVDRRVRILPLAIPAPSLIRLCISRT</sequence>
<evidence type="ECO:0000313" key="3">
    <source>
        <dbReference type="EMBL" id="NJC22216.1"/>
    </source>
</evidence>
<evidence type="ECO:0000256" key="2">
    <source>
        <dbReference type="SAM" id="Phobius"/>
    </source>
</evidence>
<evidence type="ECO:0000256" key="1">
    <source>
        <dbReference type="SAM" id="MobiDB-lite"/>
    </source>
</evidence>
<dbReference type="Proteomes" id="UP000547458">
    <property type="component" value="Unassembled WGS sequence"/>
</dbReference>
<protein>
    <submittedName>
        <fullName evidence="3">Uncharacterized protein</fullName>
    </submittedName>
</protein>
<accession>A0A846RT17</accession>
<name>A0A846RT17_9MICC</name>
<feature type="transmembrane region" description="Helical" evidence="2">
    <location>
        <begin position="17"/>
        <end position="38"/>
    </location>
</feature>
<evidence type="ECO:0000313" key="4">
    <source>
        <dbReference type="Proteomes" id="UP000547458"/>
    </source>
</evidence>